<feature type="domain" description="C2H2-type" evidence="11">
    <location>
        <begin position="267"/>
        <end position="295"/>
    </location>
</feature>
<dbReference type="GO" id="GO:0006357">
    <property type="term" value="P:regulation of transcription by RNA polymerase II"/>
    <property type="evidence" value="ECO:0007669"/>
    <property type="project" value="TreeGrafter"/>
</dbReference>
<feature type="domain" description="C2H2-type" evidence="11">
    <location>
        <begin position="185"/>
        <end position="213"/>
    </location>
</feature>
<keyword evidence="7" id="KW-0804">Transcription</keyword>
<feature type="domain" description="C2H2-type" evidence="11">
    <location>
        <begin position="212"/>
        <end position="240"/>
    </location>
</feature>
<accession>A0A2R5GSK1</accession>
<dbReference type="Pfam" id="PF13894">
    <property type="entry name" value="zf-C2H2_4"/>
    <property type="match status" value="1"/>
</dbReference>
<evidence type="ECO:0000256" key="3">
    <source>
        <dbReference type="ARBA" id="ARBA00022737"/>
    </source>
</evidence>
<feature type="compositionally biased region" description="Low complexity" evidence="10">
    <location>
        <begin position="39"/>
        <end position="50"/>
    </location>
</feature>
<dbReference type="SUPFAM" id="SSF57667">
    <property type="entry name" value="beta-beta-alpha zinc fingers"/>
    <property type="match status" value="5"/>
</dbReference>
<dbReference type="PROSITE" id="PS50157">
    <property type="entry name" value="ZINC_FINGER_C2H2_2"/>
    <property type="match status" value="8"/>
</dbReference>
<dbReference type="InterPro" id="IPR036236">
    <property type="entry name" value="Znf_C2H2_sf"/>
</dbReference>
<feature type="domain" description="C2H2-type" evidence="11">
    <location>
        <begin position="127"/>
        <end position="150"/>
    </location>
</feature>
<keyword evidence="5" id="KW-0862">Zinc</keyword>
<comment type="subcellular location">
    <subcellularLocation>
        <location evidence="1">Nucleus</location>
    </subcellularLocation>
</comment>
<dbReference type="EMBL" id="BEYU01000095">
    <property type="protein sequence ID" value="GBG31351.1"/>
    <property type="molecule type" value="Genomic_DNA"/>
</dbReference>
<organism evidence="12 13">
    <name type="scientific">Hondaea fermentalgiana</name>
    <dbReference type="NCBI Taxonomy" id="2315210"/>
    <lineage>
        <taxon>Eukaryota</taxon>
        <taxon>Sar</taxon>
        <taxon>Stramenopiles</taxon>
        <taxon>Bigyra</taxon>
        <taxon>Labyrinthulomycetes</taxon>
        <taxon>Thraustochytrida</taxon>
        <taxon>Thraustochytriidae</taxon>
        <taxon>Hondaea</taxon>
    </lineage>
</organism>
<evidence type="ECO:0000256" key="9">
    <source>
        <dbReference type="PROSITE-ProRule" id="PRU00042"/>
    </source>
</evidence>
<feature type="region of interest" description="Disordered" evidence="10">
    <location>
        <begin position="1"/>
        <end position="62"/>
    </location>
</feature>
<feature type="domain" description="C2H2-type" evidence="11">
    <location>
        <begin position="71"/>
        <end position="99"/>
    </location>
</feature>
<dbReference type="PROSITE" id="PS00028">
    <property type="entry name" value="ZINC_FINGER_C2H2_1"/>
    <property type="match status" value="8"/>
</dbReference>
<dbReference type="InterPro" id="IPR013087">
    <property type="entry name" value="Znf_C2H2_type"/>
</dbReference>
<keyword evidence="3" id="KW-0677">Repeat</keyword>
<dbReference type="InParanoid" id="A0A2R5GSK1"/>
<feature type="compositionally biased region" description="Acidic residues" evidence="10">
    <location>
        <begin position="303"/>
        <end position="315"/>
    </location>
</feature>
<reference evidence="12 13" key="1">
    <citation type="submission" date="2017-12" db="EMBL/GenBank/DDBJ databases">
        <title>Sequencing, de novo assembly and annotation of complete genome of a new Thraustochytrid species, strain FCC1311.</title>
        <authorList>
            <person name="Sedici K."/>
            <person name="Godart F."/>
            <person name="Aiese Cigliano R."/>
            <person name="Sanseverino W."/>
            <person name="Barakat M."/>
            <person name="Ortet P."/>
            <person name="Marechal E."/>
            <person name="Cagnac O."/>
            <person name="Amato A."/>
        </authorList>
    </citation>
    <scope>NUCLEOTIDE SEQUENCE [LARGE SCALE GENOMIC DNA]</scope>
</reference>
<protein>
    <submittedName>
        <fullName evidence="12">Zinc finger protein 786</fullName>
    </submittedName>
</protein>
<evidence type="ECO:0000313" key="13">
    <source>
        <dbReference type="Proteomes" id="UP000241890"/>
    </source>
</evidence>
<dbReference type="Pfam" id="PF12874">
    <property type="entry name" value="zf-met"/>
    <property type="match status" value="1"/>
</dbReference>
<name>A0A2R5GSK1_9STRA</name>
<evidence type="ECO:0000256" key="7">
    <source>
        <dbReference type="ARBA" id="ARBA00023163"/>
    </source>
</evidence>
<keyword evidence="8" id="KW-0539">Nucleus</keyword>
<evidence type="ECO:0000256" key="5">
    <source>
        <dbReference type="ARBA" id="ARBA00022833"/>
    </source>
</evidence>
<dbReference type="InterPro" id="IPR051061">
    <property type="entry name" value="Zinc_finger_trans_reg"/>
</dbReference>
<dbReference type="AlphaFoldDB" id="A0A2R5GSK1"/>
<feature type="region of interest" description="Disordered" evidence="10">
    <location>
        <begin position="299"/>
        <end position="399"/>
    </location>
</feature>
<comment type="caution">
    <text evidence="12">The sequence shown here is derived from an EMBL/GenBank/DDBJ whole genome shotgun (WGS) entry which is preliminary data.</text>
</comment>
<evidence type="ECO:0000259" key="11">
    <source>
        <dbReference type="PROSITE" id="PS50157"/>
    </source>
</evidence>
<evidence type="ECO:0000256" key="8">
    <source>
        <dbReference type="ARBA" id="ARBA00023242"/>
    </source>
</evidence>
<evidence type="ECO:0000256" key="2">
    <source>
        <dbReference type="ARBA" id="ARBA00022723"/>
    </source>
</evidence>
<sequence>MKRTRARRDAGYGGGAVAAEEDGEPHADNPGDQGVQDVGAESAASAGPGAYQSQQSLVLSRNRRSSKIKDNVCSTCGKAFRHANELRLHWEVVHNGVRFTCKTCGKSFTRKFHLDTHVRTTHEGQRFACEICKRVFTRKSDVQRHVRSMHDPVTFQCPYEDCSMEFHNRRILRAHVDKKHNGRKYACPDCTKSFAYKGTLTDHMKWTHKGSFTCQHCSEKFPLRGVLDAHIKAVHPTIRFQCSVCPKSFPTDDLLQNHVQASHFRKVDCSICNMTFTDETALLQHMNDTHRNANIAPLVHDEDQSEEEEDEENNDDIARDPSQESNQALDQGDHVVDDEDDGDLDTNTHHHSRRRNSGRYVTRRSAGNNGRGNLAPGSAGVGEPLVPETEVSLAKDFVQ</sequence>
<dbReference type="Pfam" id="PF00096">
    <property type="entry name" value="zf-C2H2"/>
    <property type="match status" value="4"/>
</dbReference>
<dbReference type="PANTHER" id="PTHR46179">
    <property type="entry name" value="ZINC FINGER PROTEIN"/>
    <property type="match status" value="1"/>
</dbReference>
<feature type="domain" description="C2H2-type" evidence="11">
    <location>
        <begin position="155"/>
        <end position="185"/>
    </location>
</feature>
<keyword evidence="13" id="KW-1185">Reference proteome</keyword>
<dbReference type="GO" id="GO:0005634">
    <property type="term" value="C:nucleus"/>
    <property type="evidence" value="ECO:0007669"/>
    <property type="project" value="UniProtKB-SubCell"/>
</dbReference>
<dbReference type="GO" id="GO:0008270">
    <property type="term" value="F:zinc ion binding"/>
    <property type="evidence" value="ECO:0007669"/>
    <property type="project" value="UniProtKB-KW"/>
</dbReference>
<feature type="domain" description="C2H2-type" evidence="11">
    <location>
        <begin position="240"/>
        <end position="268"/>
    </location>
</feature>
<keyword evidence="2" id="KW-0479">Metal-binding</keyword>
<dbReference type="Proteomes" id="UP000241890">
    <property type="component" value="Unassembled WGS sequence"/>
</dbReference>
<dbReference type="SMART" id="SM00355">
    <property type="entry name" value="ZnF_C2H2"/>
    <property type="match status" value="8"/>
</dbReference>
<evidence type="ECO:0000256" key="10">
    <source>
        <dbReference type="SAM" id="MobiDB-lite"/>
    </source>
</evidence>
<keyword evidence="6" id="KW-0805">Transcription regulation</keyword>
<dbReference type="PANTHER" id="PTHR46179:SF13">
    <property type="entry name" value="C2H2-TYPE DOMAIN-CONTAINING PROTEIN"/>
    <property type="match status" value="1"/>
</dbReference>
<dbReference type="FunFam" id="3.30.160.60:FF:000100">
    <property type="entry name" value="Zinc finger 45-like"/>
    <property type="match status" value="2"/>
</dbReference>
<dbReference type="OrthoDB" id="8117402at2759"/>
<gene>
    <name evidence="12" type="ORF">FCC1311_075752</name>
</gene>
<evidence type="ECO:0000256" key="6">
    <source>
        <dbReference type="ARBA" id="ARBA00023015"/>
    </source>
</evidence>
<proteinExistence type="predicted"/>
<keyword evidence="4 9" id="KW-0863">Zinc-finger</keyword>
<dbReference type="Gene3D" id="3.30.160.60">
    <property type="entry name" value="Classic Zinc Finger"/>
    <property type="match status" value="4"/>
</dbReference>
<evidence type="ECO:0000256" key="4">
    <source>
        <dbReference type="ARBA" id="ARBA00022771"/>
    </source>
</evidence>
<evidence type="ECO:0000313" key="12">
    <source>
        <dbReference type="EMBL" id="GBG31351.1"/>
    </source>
</evidence>
<feature type="domain" description="C2H2-type" evidence="11">
    <location>
        <begin position="99"/>
        <end position="127"/>
    </location>
</feature>
<evidence type="ECO:0000256" key="1">
    <source>
        <dbReference type="ARBA" id="ARBA00004123"/>
    </source>
</evidence>